<reference evidence="2" key="2">
    <citation type="submission" date="2025-08" db="UniProtKB">
        <authorList>
            <consortium name="Ensembl"/>
        </authorList>
    </citation>
    <scope>IDENTIFICATION</scope>
</reference>
<keyword evidence="3" id="KW-1185">Reference proteome</keyword>
<reference evidence="2" key="3">
    <citation type="submission" date="2025-09" db="UniProtKB">
        <authorList>
            <consortium name="Ensembl"/>
        </authorList>
    </citation>
    <scope>IDENTIFICATION</scope>
</reference>
<dbReference type="Ensembl" id="ENSECRT00000032635.1">
    <property type="protein sequence ID" value="ENSECRP00000031941.1"/>
    <property type="gene ID" value="ENSECRG00000021642.1"/>
</dbReference>
<feature type="coiled-coil region" evidence="1">
    <location>
        <begin position="340"/>
        <end position="466"/>
    </location>
</feature>
<dbReference type="Proteomes" id="UP000694620">
    <property type="component" value="Chromosome 5"/>
</dbReference>
<name>A0A8C4TNH1_ERPCA</name>
<dbReference type="InterPro" id="IPR038911">
    <property type="entry name" value="SCLT1"/>
</dbReference>
<dbReference type="OrthoDB" id="551053at2759"/>
<dbReference type="GeneID" id="114651738"/>
<dbReference type="PANTHER" id="PTHR35970:SF1">
    <property type="entry name" value="SODIUM CHANNEL AND CLATHRIN LINKER 1"/>
    <property type="match status" value="1"/>
</dbReference>
<dbReference type="GO" id="GO:0060271">
    <property type="term" value="P:cilium assembly"/>
    <property type="evidence" value="ECO:0007669"/>
    <property type="project" value="TreeGrafter"/>
</dbReference>
<feature type="coiled-coil region" evidence="1">
    <location>
        <begin position="492"/>
        <end position="647"/>
    </location>
</feature>
<dbReference type="GO" id="GO:0045162">
    <property type="term" value="P:clustering of voltage-gated sodium channels"/>
    <property type="evidence" value="ECO:0007669"/>
    <property type="project" value="InterPro"/>
</dbReference>
<dbReference type="AlphaFoldDB" id="A0A8C4TNH1"/>
<dbReference type="PANTHER" id="PTHR35970">
    <property type="entry name" value="SODIUM CHANNEL AND CLATHRIN LINKER 1"/>
    <property type="match status" value="1"/>
</dbReference>
<gene>
    <name evidence="2" type="primary">SCLT1</name>
    <name evidence="2" type="synonym">sclt1</name>
</gene>
<dbReference type="GeneTree" id="ENSGT00730000111168"/>
<organism evidence="2 3">
    <name type="scientific">Erpetoichthys calabaricus</name>
    <name type="common">Rope fish</name>
    <name type="synonym">Calamoichthys calabaricus</name>
    <dbReference type="NCBI Taxonomy" id="27687"/>
    <lineage>
        <taxon>Eukaryota</taxon>
        <taxon>Metazoa</taxon>
        <taxon>Chordata</taxon>
        <taxon>Craniata</taxon>
        <taxon>Vertebrata</taxon>
        <taxon>Euteleostomi</taxon>
        <taxon>Actinopterygii</taxon>
        <taxon>Polypteriformes</taxon>
        <taxon>Polypteridae</taxon>
        <taxon>Erpetoichthys</taxon>
    </lineage>
</organism>
<evidence type="ECO:0000256" key="1">
    <source>
        <dbReference type="SAM" id="Coils"/>
    </source>
</evidence>
<keyword evidence="1" id="KW-0175">Coiled coil</keyword>
<proteinExistence type="predicted"/>
<accession>A0A8C4TNH1</accession>
<evidence type="ECO:0000313" key="2">
    <source>
        <dbReference type="Ensembl" id="ENSECRP00000031941.1"/>
    </source>
</evidence>
<feature type="coiled-coil region" evidence="1">
    <location>
        <begin position="46"/>
        <end position="311"/>
    </location>
</feature>
<protein>
    <submittedName>
        <fullName evidence="2">Sodium channel and clathrin linker 1</fullName>
    </submittedName>
</protein>
<dbReference type="RefSeq" id="XP_028657508.1">
    <property type="nucleotide sequence ID" value="XM_028801675.2"/>
</dbReference>
<reference evidence="2" key="1">
    <citation type="submission" date="2021-06" db="EMBL/GenBank/DDBJ databases">
        <authorList>
            <consortium name="Wellcome Sanger Institute Data Sharing"/>
        </authorList>
    </citation>
    <scope>NUCLEOTIDE SEQUENCE [LARGE SCALE GENOMIC DNA]</scope>
</reference>
<sequence length="675" mass="78817">MSSSDFIRSQDFIVHRDGQLSHVSPDQGEVQGEAESVFPADNRPFLEEYDKHMEDMSKQLKDYQTQMCEIKLKLENVIKENERLHVELRESVERQLESLPSGTILDGASFTDDEIMKNLQEQIQLCNQEKEQALELWHSASHEMERLQQLYQKTMSEAQIHLTERQQLKEQLARVQQVVQQFHLSNQKLESSNQHLLKTMTEQSSELEQLRNQLRQNKLDLRIATSKVEEMTKIMQNLQEQMQKMEEDVVTAHGREEASDKRVQQLQSAIAQLETRLKVATQEAEKVGKDRTLLERQIGELQVKCSTLEEEKFEAIIKVRDSIQLVEEATLQKDQALLREKQKDEEIAKMKDAMARLIQDVGARMRKEVENVRKQCNVQISRLAEELSALQLECSDKEGQIQRAIREKRAVEEELETVYREGRSTETDFRKMDELLQRCINAERAKNDLQISLKVAENKLRKNELNSEEEMFRCQETIQKLQGSLESVRMDCGTVSEERLRLQQENEKLRKEMEELRKASLEVQRKAKNEVSTLEHEYSMKENSLQVRVRELENSSQNSTNELSRLLTAQQKTANRWKEEAKKIAESFEVQLSNLKSQLNQQKQRSQELASKLGAEHEKAAEFEKQMAEYQEKTDRLQRRLLHAEQRASAASHQLTQITTRRRTAATSLMDLETL</sequence>
<evidence type="ECO:0000313" key="3">
    <source>
        <dbReference type="Proteomes" id="UP000694620"/>
    </source>
</evidence>
<dbReference type="GO" id="GO:0005814">
    <property type="term" value="C:centriole"/>
    <property type="evidence" value="ECO:0007669"/>
    <property type="project" value="TreeGrafter"/>
</dbReference>